<proteinExistence type="predicted"/>
<dbReference type="InterPro" id="IPR024983">
    <property type="entry name" value="CHAT_dom"/>
</dbReference>
<accession>A0A9W8U7C5</accession>
<organism evidence="3 4">
    <name type="scientific">Fusarium irregulare</name>
    <dbReference type="NCBI Taxonomy" id="2494466"/>
    <lineage>
        <taxon>Eukaryota</taxon>
        <taxon>Fungi</taxon>
        <taxon>Dikarya</taxon>
        <taxon>Ascomycota</taxon>
        <taxon>Pezizomycotina</taxon>
        <taxon>Sordariomycetes</taxon>
        <taxon>Hypocreomycetidae</taxon>
        <taxon>Hypocreales</taxon>
        <taxon>Nectriaceae</taxon>
        <taxon>Fusarium</taxon>
        <taxon>Fusarium incarnatum-equiseti species complex</taxon>
    </lineage>
</organism>
<dbReference type="Pfam" id="PF12770">
    <property type="entry name" value="CHAT"/>
    <property type="match status" value="1"/>
</dbReference>
<evidence type="ECO:0000259" key="2">
    <source>
        <dbReference type="Pfam" id="PF12770"/>
    </source>
</evidence>
<dbReference type="OrthoDB" id="5106800at2759"/>
<dbReference type="Proteomes" id="UP001152130">
    <property type="component" value="Unassembled WGS sequence"/>
</dbReference>
<evidence type="ECO:0000313" key="3">
    <source>
        <dbReference type="EMBL" id="KAJ4011031.1"/>
    </source>
</evidence>
<evidence type="ECO:0000313" key="4">
    <source>
        <dbReference type="Proteomes" id="UP001152130"/>
    </source>
</evidence>
<dbReference type="InterPro" id="IPR011990">
    <property type="entry name" value="TPR-like_helical_dom_sf"/>
</dbReference>
<gene>
    <name evidence="3" type="ORF">NW766_007663</name>
</gene>
<dbReference type="EMBL" id="JAPDHF010000011">
    <property type="protein sequence ID" value="KAJ4011031.1"/>
    <property type="molecule type" value="Genomic_DNA"/>
</dbReference>
<dbReference type="Gene3D" id="1.25.40.10">
    <property type="entry name" value="Tetratricopeptide repeat domain"/>
    <property type="match status" value="2"/>
</dbReference>
<feature type="region of interest" description="Disordered" evidence="1">
    <location>
        <begin position="1318"/>
        <end position="1349"/>
    </location>
</feature>
<evidence type="ECO:0000256" key="1">
    <source>
        <dbReference type="SAM" id="MobiDB-lite"/>
    </source>
</evidence>
<name>A0A9W8U7C5_9HYPO</name>
<reference evidence="3" key="1">
    <citation type="submission" date="2022-10" db="EMBL/GenBank/DDBJ databases">
        <title>Fusarium specimens isolated from Avocado Roots.</title>
        <authorList>
            <person name="Stajich J."/>
            <person name="Roper C."/>
            <person name="Heimlech-Rivalta G."/>
        </authorList>
    </citation>
    <scope>NUCLEOTIDE SEQUENCE</scope>
    <source>
        <strain evidence="3">CF00143</strain>
    </source>
</reference>
<keyword evidence="4" id="KW-1185">Reference proteome</keyword>
<feature type="domain" description="CHAT" evidence="2">
    <location>
        <begin position="1033"/>
        <end position="1293"/>
    </location>
</feature>
<comment type="caution">
    <text evidence="3">The sequence shown here is derived from an EMBL/GenBank/DDBJ whole genome shotgun (WGS) entry which is preliminary data.</text>
</comment>
<protein>
    <recommendedName>
        <fullName evidence="2">CHAT domain-containing protein</fullName>
    </recommendedName>
</protein>
<sequence>MNSDTYLVNVCAETSGRNAAKREDEDDPRHSLFTEEGAVSLGYLMDENDECCELAVQGDLVSLSIAIDKIQNLRRQLSNHSLHSTSISNNAVHLFAQRYCCTNDTEDLDLCIAAGSDMVSPSGATETDPQEDFERSLRVGMLALGIAHHWRFELQGEGADLQLAIFHKFKGLSMDGWEEQRSNATEWFNLGNWCHELFTKTHDIKDVNMSAKCYEKALQANYRDPLEANFSLARTLRLNFDMTSDMKILERCIEVIQEVIRISPPEGQYRPQHYTNLSYCFQKRFDVSEESSDLDLAITSLQEAYRLVLSRSGSQQYCSIAPIEHITQDPKAARTEAKRREFISKIPKDAKESQLLSIRLADLLFKRWQRAQNEDDLDCSASLFANAEDFFHKDSELHHDQAKMARHVREVRWNHLGDVRDLDDIVKSLQSSIVSLPQGHSERLMNLMNLALYQLIQYYNTGKPDNLESLSKIAQYGLDNDVDGPWRVRWLEISACVQEARSLMSGDLSLMEDAIQLVNQAIDQLERDESSDSWLLYHMGDVVARLCQQSGRSPELDNGIDAITRSLRYIDNSSEEAANRLTNLAWWHMVRGDRTGDMRDLTCAIQLAEKATSISQNARCLTVLSYCHGAIFKRSRNLEDFDNSIQQLEQWPEDKQGPGAAELRQRFANLLIDRGDLTGSTQDIDASIRTSRRIIEVSSEGGQHWIGGHLSLGLALRSRWEIDPKSLDDINEAIAVFTKIKNQALVIDLRGQTLYALGCCYNIRLLHKEPWDPVEAQRSMICFLECFRQQSTSLQLRIKSAIHTATLADSLSLTKEALKTLKEALDLLPALNLRSLSIQDQQEVIKGAAGLATMATALEFKCDPQSDQALHILERGRGVITHLLTEERTMISMLDPKLASEFTEAKRRISAVHPGVPMPLGTDLTTDYQVQVSGLDAGARRTAENHLLEVIKKIENDPKTKAFFEPPSIEEIFAALGDDNIAIVNVSDIRCDLVVMSRRTGIRQTPLPRLLFQDVDIQAKKLKDSRPRIDPSLLKWLWYVIGEAVVSELELKIPAKGQPLPRLFWILTGPLAQLPVHAAGYYHEGGKKTILDRAMSSYCSSLRSFISSRVAKLSSSPQGGGLDKALLVAMEQTPNHSPLANATKEIDAVEKMCGHLHLQPHRLPTPTRATVLEGLDAQMFHFAGHGRSETSDPSQSGLLLNDGPLTVAEIREHKSDGKLPFLAFLSACLTAANDSEKLADESIHLLTACQVAGFRHLIGSLWPLYDDACVDIAQSFYKNLLSTGSEDRSVCEALHLTCVQSRDLWVARSLMAATNLADKSPSNGSDATDMNVLPGTAGSGNDHRDARLAKKRPQGVNLVKAEWVPYVHYGP</sequence>